<evidence type="ECO:0000313" key="3">
    <source>
        <dbReference type="EMBL" id="KLO07207.1"/>
    </source>
</evidence>
<evidence type="ECO:0000256" key="1">
    <source>
        <dbReference type="SAM" id="MobiDB-lite"/>
    </source>
</evidence>
<dbReference type="Gene3D" id="3.30.710.10">
    <property type="entry name" value="Potassium Channel Kv1.1, Chain A"/>
    <property type="match status" value="1"/>
</dbReference>
<gene>
    <name evidence="3" type="ORF">SCHPADRAFT_909695</name>
</gene>
<dbReference type="InterPro" id="IPR000210">
    <property type="entry name" value="BTB/POZ_dom"/>
</dbReference>
<accession>A0A0H2R770</accession>
<dbReference type="InParanoid" id="A0A0H2R770"/>
<proteinExistence type="predicted"/>
<dbReference type="EMBL" id="KQ086153">
    <property type="protein sequence ID" value="KLO07207.1"/>
    <property type="molecule type" value="Genomic_DNA"/>
</dbReference>
<organism evidence="3 4">
    <name type="scientific">Schizopora paradoxa</name>
    <dbReference type="NCBI Taxonomy" id="27342"/>
    <lineage>
        <taxon>Eukaryota</taxon>
        <taxon>Fungi</taxon>
        <taxon>Dikarya</taxon>
        <taxon>Basidiomycota</taxon>
        <taxon>Agaricomycotina</taxon>
        <taxon>Agaricomycetes</taxon>
        <taxon>Hymenochaetales</taxon>
        <taxon>Schizoporaceae</taxon>
        <taxon>Schizopora</taxon>
    </lineage>
</organism>
<feature type="domain" description="BTB" evidence="2">
    <location>
        <begin position="42"/>
        <end position="144"/>
    </location>
</feature>
<dbReference type="Pfam" id="PF00651">
    <property type="entry name" value="BTB"/>
    <property type="match status" value="1"/>
</dbReference>
<dbReference type="InterPro" id="IPR011333">
    <property type="entry name" value="SKP1/BTB/POZ_sf"/>
</dbReference>
<dbReference type="OrthoDB" id="3027208at2759"/>
<dbReference type="Proteomes" id="UP000053477">
    <property type="component" value="Unassembled WGS sequence"/>
</dbReference>
<reference evidence="3 4" key="1">
    <citation type="submission" date="2015-04" db="EMBL/GenBank/DDBJ databases">
        <title>Complete genome sequence of Schizopora paradoxa KUC8140, a cosmopolitan wood degrader in East Asia.</title>
        <authorList>
            <consortium name="DOE Joint Genome Institute"/>
            <person name="Min B."/>
            <person name="Park H."/>
            <person name="Jang Y."/>
            <person name="Kim J.-J."/>
            <person name="Kim K.H."/>
            <person name="Pangilinan J."/>
            <person name="Lipzen A."/>
            <person name="Riley R."/>
            <person name="Grigoriev I.V."/>
            <person name="Spatafora J.W."/>
            <person name="Choi I.-G."/>
        </authorList>
    </citation>
    <scope>NUCLEOTIDE SEQUENCE [LARGE SCALE GENOMIC DNA]</scope>
    <source>
        <strain evidence="3 4">KUC8140</strain>
    </source>
</reference>
<evidence type="ECO:0000259" key="2">
    <source>
        <dbReference type="Pfam" id="PF00651"/>
    </source>
</evidence>
<dbReference type="AlphaFoldDB" id="A0A0H2R770"/>
<sequence length="335" mass="38635">MPPKRRRTNESSHAEDGGQEENLATTKPQPHEDFWFEDGSIVLATDIHLYRVHKGMLSRFSKVLNDLFELPPGDADEDRWEGVPIVRMAGDSDEEVVMLLKALYGMSLREELHGLTLSEIASLLSISSKYEFQDIRAIVTQYLESLFPATLKEYKASKIHERGRTPNDLIMLFDLIVVAHRCEALIILPVLYYLCAQLHMQFIVGRLDTFPTRLTKTLLLCRSEICEYYGHRIIEDALQVMLTGTWDFLRICGSSHCLEEFRAQLAKDIGRKITFTSVFDVPERGILEGRDMEHSKICKDCATRYISLVDIEKERAWDQLPRVVLGKEWTELKQR</sequence>
<name>A0A0H2R770_9AGAM</name>
<evidence type="ECO:0000313" key="4">
    <source>
        <dbReference type="Proteomes" id="UP000053477"/>
    </source>
</evidence>
<protein>
    <recommendedName>
        <fullName evidence="2">BTB domain-containing protein</fullName>
    </recommendedName>
</protein>
<keyword evidence="4" id="KW-1185">Reference proteome</keyword>
<feature type="region of interest" description="Disordered" evidence="1">
    <location>
        <begin position="1"/>
        <end position="30"/>
    </location>
</feature>